<accession>A0A1E3GX55</accession>
<evidence type="ECO:0000313" key="1">
    <source>
        <dbReference type="EMBL" id="ODN68630.1"/>
    </source>
</evidence>
<reference evidence="1 2" key="1">
    <citation type="submission" date="2016-07" db="EMBL/GenBank/DDBJ databases">
        <title>Draft Genome Sequence of Methylobrevis pamukkalensis PK2.</title>
        <authorList>
            <person name="Vasilenko O.V."/>
            <person name="Doronina N.V."/>
            <person name="Shmareva M.N."/>
            <person name="Tarlachkov S.V."/>
            <person name="Mustakhimov I."/>
            <person name="Trotsenko Y.A."/>
        </authorList>
    </citation>
    <scope>NUCLEOTIDE SEQUENCE [LARGE SCALE GENOMIC DNA]</scope>
    <source>
        <strain evidence="1 2">PK2</strain>
    </source>
</reference>
<name>A0A1E3GX55_9HYPH</name>
<dbReference type="InterPro" id="IPR007375">
    <property type="entry name" value="SoxG"/>
</dbReference>
<dbReference type="Gene3D" id="3.30.1360.120">
    <property type="entry name" value="Probable tRNA modification gtpase trme, domain 1"/>
    <property type="match status" value="1"/>
</dbReference>
<dbReference type="SUPFAM" id="SSF103025">
    <property type="entry name" value="Folate-binding domain"/>
    <property type="match status" value="1"/>
</dbReference>
<dbReference type="PATRIC" id="fig|1439726.3.peg.4299"/>
<dbReference type="RefSeq" id="WP_069308239.1">
    <property type="nucleotide sequence ID" value="NZ_MCRJ01000151.1"/>
</dbReference>
<gene>
    <name evidence="1" type="ORF">A6302_04066</name>
</gene>
<proteinExistence type="predicted"/>
<dbReference type="Gene3D" id="3.30.70.1520">
    <property type="entry name" value="Heterotetrameric sarcosine oxidase"/>
    <property type="match status" value="1"/>
</dbReference>
<dbReference type="AlphaFoldDB" id="A0A1E3GX55"/>
<comment type="caution">
    <text evidence="1">The sequence shown here is derived from an EMBL/GenBank/DDBJ whole genome shotgun (WGS) entry which is preliminary data.</text>
</comment>
<protein>
    <submittedName>
        <fullName evidence="1">Sarcosine oxidase, gamma subunit family</fullName>
    </submittedName>
</protein>
<dbReference type="Proteomes" id="UP000094622">
    <property type="component" value="Unassembled WGS sequence"/>
</dbReference>
<organism evidence="1 2">
    <name type="scientific">Methylobrevis pamukkalensis</name>
    <dbReference type="NCBI Taxonomy" id="1439726"/>
    <lineage>
        <taxon>Bacteria</taxon>
        <taxon>Pseudomonadati</taxon>
        <taxon>Pseudomonadota</taxon>
        <taxon>Alphaproteobacteria</taxon>
        <taxon>Hyphomicrobiales</taxon>
        <taxon>Pleomorphomonadaceae</taxon>
        <taxon>Methylobrevis</taxon>
    </lineage>
</organism>
<dbReference type="InterPro" id="IPR027266">
    <property type="entry name" value="TrmE/GcvT-like"/>
</dbReference>
<evidence type="ECO:0000313" key="2">
    <source>
        <dbReference type="Proteomes" id="UP000094622"/>
    </source>
</evidence>
<sequence length="181" mass="18438">MPDALTITRPDMAMATIAVPSSSLAAAEATLAQMVGDALPAGLASVAADGLTLLRTAPARFAVLSETMDGWALERRLRAALGDLALVTDQSDGRAVFRIAGLDARALLETGCALDLDPRALPAGDGRMTEVIGIGALLLAEPTGYLVAVPRSFALSLGDWLVHAAKAVAARSALSGAVYSA</sequence>
<dbReference type="EMBL" id="MCRJ01000151">
    <property type="protein sequence ID" value="ODN68630.1"/>
    <property type="molecule type" value="Genomic_DNA"/>
</dbReference>
<dbReference type="OrthoDB" id="7562825at2"/>
<dbReference type="Pfam" id="PF04268">
    <property type="entry name" value="SoxG"/>
    <property type="match status" value="1"/>
</dbReference>
<keyword evidence="2" id="KW-1185">Reference proteome</keyword>